<organism evidence="11 12">
    <name type="scientific">Hyphococcus flavus</name>
    <dbReference type="NCBI Taxonomy" id="1866326"/>
    <lineage>
        <taxon>Bacteria</taxon>
        <taxon>Pseudomonadati</taxon>
        <taxon>Pseudomonadota</taxon>
        <taxon>Alphaproteobacteria</taxon>
        <taxon>Parvularculales</taxon>
        <taxon>Parvularculaceae</taxon>
        <taxon>Hyphococcus</taxon>
    </lineage>
</organism>
<feature type="binding site" evidence="8">
    <location>
        <position position="187"/>
    </location>
    <ligand>
        <name>3-phosphoshikimate</name>
        <dbReference type="ChEBI" id="CHEBI:145989"/>
    </ligand>
</feature>
<dbReference type="PIRSF" id="PIRSF000505">
    <property type="entry name" value="EPSPS"/>
    <property type="match status" value="1"/>
</dbReference>
<gene>
    <name evidence="8 11" type="primary">aroA</name>
    <name evidence="11" type="ORF">PUV54_08505</name>
</gene>
<evidence type="ECO:0000256" key="2">
    <source>
        <dbReference type="ARBA" id="ARBA00009948"/>
    </source>
</evidence>
<evidence type="ECO:0000256" key="8">
    <source>
        <dbReference type="HAMAP-Rule" id="MF_00210"/>
    </source>
</evidence>
<dbReference type="NCBIfam" id="TIGR01356">
    <property type="entry name" value="aroA"/>
    <property type="match status" value="1"/>
</dbReference>
<dbReference type="PANTHER" id="PTHR21090:SF5">
    <property type="entry name" value="PENTAFUNCTIONAL AROM POLYPEPTIDE"/>
    <property type="match status" value="1"/>
</dbReference>
<feature type="binding site" evidence="8">
    <location>
        <position position="115"/>
    </location>
    <ligand>
        <name>phosphoenolpyruvate</name>
        <dbReference type="ChEBI" id="CHEBI:58702"/>
    </ligand>
</feature>
<feature type="binding site" evidence="8">
    <location>
        <position position="371"/>
    </location>
    <ligand>
        <name>phosphoenolpyruvate</name>
        <dbReference type="ChEBI" id="CHEBI:58702"/>
    </ligand>
</feature>
<dbReference type="InterPro" id="IPR001986">
    <property type="entry name" value="Enolpyruvate_Tfrase_dom"/>
</dbReference>
<dbReference type="CDD" id="cd01556">
    <property type="entry name" value="EPSP_synthase"/>
    <property type="match status" value="1"/>
</dbReference>
<evidence type="ECO:0000313" key="11">
    <source>
        <dbReference type="EMBL" id="WDI29999.1"/>
    </source>
</evidence>
<keyword evidence="5 8" id="KW-0808">Transferase</keyword>
<keyword evidence="12" id="KW-1185">Reference proteome</keyword>
<evidence type="ECO:0000256" key="1">
    <source>
        <dbReference type="ARBA" id="ARBA00004811"/>
    </source>
</evidence>
<keyword evidence="3 8" id="KW-0963">Cytoplasm</keyword>
<dbReference type="AlphaFoldDB" id="A0AAF0CED4"/>
<feature type="binding site" evidence="8">
    <location>
        <position position="47"/>
    </location>
    <ligand>
        <name>3-phosphoshikimate</name>
        <dbReference type="ChEBI" id="CHEBI:145989"/>
    </ligand>
</feature>
<comment type="similarity">
    <text evidence="2 8">Belongs to the EPSP synthase family.</text>
</comment>
<feature type="binding site" evidence="8">
    <location>
        <position position="189"/>
    </location>
    <ligand>
        <name>phosphoenolpyruvate</name>
        <dbReference type="ChEBI" id="CHEBI:58702"/>
    </ligand>
</feature>
<dbReference type="EMBL" id="CP118166">
    <property type="protein sequence ID" value="WDI29999.1"/>
    <property type="molecule type" value="Genomic_DNA"/>
</dbReference>
<name>A0AAF0CED4_9PROT</name>
<comment type="subcellular location">
    <subcellularLocation>
        <location evidence="8">Cytoplasm</location>
    </subcellularLocation>
</comment>
<protein>
    <recommendedName>
        <fullName evidence="8">3-phosphoshikimate 1-carboxyvinyltransferase</fullName>
        <ecNumber evidence="8">2.5.1.19</ecNumber>
    </recommendedName>
    <alternativeName>
        <fullName evidence="8">5-enolpyruvylshikimate-3-phosphate synthase</fullName>
        <shortName evidence="8">EPSP synthase</shortName>
        <shortName evidence="8">EPSPS</shortName>
    </alternativeName>
</protein>
<dbReference type="InterPro" id="IPR023193">
    <property type="entry name" value="EPSP_synthase_CS"/>
</dbReference>
<feature type="binding site" evidence="8">
    <location>
        <position position="189"/>
    </location>
    <ligand>
        <name>3-phosphoshikimate</name>
        <dbReference type="ChEBI" id="CHEBI:145989"/>
    </ligand>
</feature>
<dbReference type="KEGG" id="hfl:PUV54_08505"/>
<evidence type="ECO:0000256" key="7">
    <source>
        <dbReference type="ARBA" id="ARBA00044633"/>
    </source>
</evidence>
<comment type="subunit">
    <text evidence="8">Monomer.</text>
</comment>
<feature type="binding site" evidence="8">
    <location>
        <position position="42"/>
    </location>
    <ligand>
        <name>3-phosphoshikimate</name>
        <dbReference type="ChEBI" id="CHEBI:145989"/>
    </ligand>
</feature>
<comment type="function">
    <text evidence="8">Catalyzes the transfer of the enolpyruvyl moiety of phosphoenolpyruvate (PEP) to the 5-hydroxyl of shikimate-3-phosphate (S3P) to produce enolpyruvyl shikimate-3-phosphate and inorganic phosphate.</text>
</comment>
<dbReference type="EC" id="2.5.1.19" evidence="8"/>
<dbReference type="GO" id="GO:0009423">
    <property type="term" value="P:chorismate biosynthetic process"/>
    <property type="evidence" value="ECO:0007669"/>
    <property type="project" value="UniProtKB-UniRule"/>
</dbReference>
<dbReference type="FunFam" id="3.65.10.10:FF:000005">
    <property type="entry name" value="3-phosphoshikimate 1-carboxyvinyltransferase"/>
    <property type="match status" value="1"/>
</dbReference>
<evidence type="ECO:0000256" key="6">
    <source>
        <dbReference type="ARBA" id="ARBA00023141"/>
    </source>
</evidence>
<feature type="binding site" evidence="8">
    <location>
        <position position="367"/>
    </location>
    <ligand>
        <name>3-phosphoshikimate</name>
        <dbReference type="ChEBI" id="CHEBI:145989"/>
    </ligand>
</feature>
<evidence type="ECO:0000256" key="3">
    <source>
        <dbReference type="ARBA" id="ARBA00022490"/>
    </source>
</evidence>
<dbReference type="InterPro" id="IPR006264">
    <property type="entry name" value="EPSP_synthase"/>
</dbReference>
<dbReference type="GO" id="GO:0008652">
    <property type="term" value="P:amino acid biosynthetic process"/>
    <property type="evidence" value="ECO:0007669"/>
    <property type="project" value="UniProtKB-KW"/>
</dbReference>
<feature type="domain" description="Enolpyruvate transferase" evidence="10">
    <location>
        <begin position="28"/>
        <end position="448"/>
    </location>
</feature>
<comment type="caution">
    <text evidence="8">Lacks conserved residue(s) required for the propagation of feature annotation.</text>
</comment>
<comment type="pathway">
    <text evidence="1 8">Metabolic intermediate biosynthesis; chorismate biosynthesis; chorismate from D-erythrose 4-phosphate and phosphoenolpyruvate: step 6/7.</text>
</comment>
<dbReference type="HAMAP" id="MF_00210">
    <property type="entry name" value="EPSP_synth"/>
    <property type="match status" value="1"/>
</dbReference>
<reference evidence="11" key="1">
    <citation type="submission" date="2023-02" db="EMBL/GenBank/DDBJ databases">
        <title>Genome sequence of Hyphococcus flavus.</title>
        <authorList>
            <person name="Rong J.-C."/>
            <person name="Zhao Q."/>
            <person name="Yi M."/>
            <person name="Wu J.-Y."/>
        </authorList>
    </citation>
    <scope>NUCLEOTIDE SEQUENCE</scope>
    <source>
        <strain evidence="11">MCCC 1K03223</strain>
    </source>
</reference>
<evidence type="ECO:0000256" key="9">
    <source>
        <dbReference type="SAM" id="MobiDB-lite"/>
    </source>
</evidence>
<dbReference type="GO" id="GO:0009073">
    <property type="term" value="P:aromatic amino acid family biosynthetic process"/>
    <property type="evidence" value="ECO:0007669"/>
    <property type="project" value="UniProtKB-KW"/>
</dbReference>
<keyword evidence="6 8" id="KW-0057">Aromatic amino acid biosynthesis</keyword>
<dbReference type="SUPFAM" id="SSF55205">
    <property type="entry name" value="EPT/RTPC-like"/>
    <property type="match status" value="1"/>
</dbReference>
<dbReference type="InterPro" id="IPR013792">
    <property type="entry name" value="RNA3'P_cycl/enolpyr_Trfase_a/b"/>
</dbReference>
<dbReference type="GO" id="GO:0003866">
    <property type="term" value="F:3-phosphoshikimate 1-carboxyvinyltransferase activity"/>
    <property type="evidence" value="ECO:0007669"/>
    <property type="project" value="UniProtKB-UniRule"/>
</dbReference>
<dbReference type="PROSITE" id="PS00104">
    <property type="entry name" value="EPSP_SYNTHASE_1"/>
    <property type="match status" value="1"/>
</dbReference>
<sequence length="459" mass="48034">MQVAAGMTSQQTKDVRSRGQAGAVSMVKGNPLSGVVRAPGDKSISHRALILGALASGETQITGLLEADDVLRTASATRAIGATVEKDGTGEHAVWRASGGDWLPPSRPLYFGNSGTGVRLALGAVAGAGIHATFDGDVSLRGRPMGRVLEPLRMMGIEATAQDGRLPVELHAGHGLKSVSVKLATPSAQVKSAILLAALGAEGKTRVHEPVLCRDHTERMLSAFGVSLTIIPDDCGGRFIEIEGRQKLHACNISVPGDPSSAAFLAAAALIVPHSDVTVKGVLVNPLRAGFYETLKEMGADISFENEREANGERLADIRAKHSVLHGVEVPPARAASMIDEYPILAIVAAYAQGETMMKGLEELRVKESDRIACVEAGLAANGADVRSGPDWLCVKGSNGLSGGARVKTSHDHRIAMSFLVAGLSSENPVEIDDASMIATSFPEFFDLMRQLGCSVSGE</sequence>
<feature type="binding site" evidence="8">
    <location>
        <position position="143"/>
    </location>
    <ligand>
        <name>phosphoenolpyruvate</name>
        <dbReference type="ChEBI" id="CHEBI:58702"/>
    </ligand>
</feature>
<evidence type="ECO:0000259" key="10">
    <source>
        <dbReference type="Pfam" id="PF00275"/>
    </source>
</evidence>
<feature type="binding site" evidence="8">
    <location>
        <position position="414"/>
    </location>
    <ligand>
        <name>phosphoenolpyruvate</name>
        <dbReference type="ChEBI" id="CHEBI:58702"/>
    </ligand>
</feature>
<dbReference type="GO" id="GO:0005737">
    <property type="term" value="C:cytoplasm"/>
    <property type="evidence" value="ECO:0007669"/>
    <property type="project" value="UniProtKB-SubCell"/>
</dbReference>
<dbReference type="InterPro" id="IPR036968">
    <property type="entry name" value="Enolpyruvate_Tfrase_sf"/>
</dbReference>
<keyword evidence="4 8" id="KW-0028">Amino-acid biosynthesis</keyword>
<dbReference type="PANTHER" id="PTHR21090">
    <property type="entry name" value="AROM/DEHYDROQUINATE SYNTHASE"/>
    <property type="match status" value="1"/>
</dbReference>
<comment type="catalytic activity">
    <reaction evidence="7">
        <text>3-phosphoshikimate + phosphoenolpyruvate = 5-O-(1-carboxyvinyl)-3-phosphoshikimate + phosphate</text>
        <dbReference type="Rhea" id="RHEA:21256"/>
        <dbReference type="ChEBI" id="CHEBI:43474"/>
        <dbReference type="ChEBI" id="CHEBI:57701"/>
        <dbReference type="ChEBI" id="CHEBI:58702"/>
        <dbReference type="ChEBI" id="CHEBI:145989"/>
        <dbReference type="EC" id="2.5.1.19"/>
    </reaction>
    <physiologicalReaction direction="left-to-right" evidence="7">
        <dbReference type="Rhea" id="RHEA:21257"/>
    </physiologicalReaction>
</comment>
<feature type="active site" description="Proton acceptor" evidence="8">
    <location>
        <position position="340"/>
    </location>
</feature>
<proteinExistence type="inferred from homology"/>
<evidence type="ECO:0000256" key="4">
    <source>
        <dbReference type="ARBA" id="ARBA00022605"/>
    </source>
</evidence>
<dbReference type="Proteomes" id="UP001214043">
    <property type="component" value="Chromosome"/>
</dbReference>
<dbReference type="Pfam" id="PF00275">
    <property type="entry name" value="EPSP_synthase"/>
    <property type="match status" value="1"/>
</dbReference>
<evidence type="ECO:0000313" key="12">
    <source>
        <dbReference type="Proteomes" id="UP001214043"/>
    </source>
</evidence>
<feature type="region of interest" description="Disordered" evidence="9">
    <location>
        <begin position="1"/>
        <end position="20"/>
    </location>
</feature>
<feature type="binding site" evidence="8">
    <location>
        <position position="42"/>
    </location>
    <ligand>
        <name>phosphoenolpyruvate</name>
        <dbReference type="ChEBI" id="CHEBI:58702"/>
    </ligand>
</feature>
<dbReference type="Gene3D" id="3.65.10.10">
    <property type="entry name" value="Enolpyruvate transferase domain"/>
    <property type="match status" value="2"/>
</dbReference>
<feature type="binding site" evidence="8">
    <location>
        <position position="43"/>
    </location>
    <ligand>
        <name>3-phosphoshikimate</name>
        <dbReference type="ChEBI" id="CHEBI:145989"/>
    </ligand>
</feature>
<evidence type="ECO:0000256" key="5">
    <source>
        <dbReference type="ARBA" id="ARBA00022679"/>
    </source>
</evidence>
<accession>A0AAF0CED4</accession>
<feature type="binding site" evidence="8">
    <location>
        <position position="340"/>
    </location>
    <ligand>
        <name>3-phosphoshikimate</name>
        <dbReference type="ChEBI" id="CHEBI:145989"/>
    </ligand>
</feature>